<proteinExistence type="predicted"/>
<reference evidence="2" key="1">
    <citation type="journal article" date="2023" name="Front. Plant Sci.">
        <title>Chromosomal-level genome assembly of Melastoma candidum provides insights into trichome evolution.</title>
        <authorList>
            <person name="Zhong Y."/>
            <person name="Wu W."/>
            <person name="Sun C."/>
            <person name="Zou P."/>
            <person name="Liu Y."/>
            <person name="Dai S."/>
            <person name="Zhou R."/>
        </authorList>
    </citation>
    <scope>NUCLEOTIDE SEQUENCE [LARGE SCALE GENOMIC DNA]</scope>
</reference>
<sequence>MAGGGRHKGGRKDNVPLRLGDLVLAKVKGYPAWPAKISNPEDWKKTPDPKKYFVSFFGTKEIAFVAPADIQKFTQETKSKLATRCQGKTVKYFSQAVEEICAAFDELQKGQSTCQGDETDGSDMMCEAAIFDRLDVYEGSATGQNQNNPHGSMDCKELDTGTDGDGPKGSSEGINRTGFCDAGLKFDRSSTGQHETDDQDNEPSTSMPVKRNSAGLLFYEKKKKIKNGRKGTASFQDERRQAALSEEQLVGPEQDGNRMGMMNGCGAELAGIHEGPTEKPRNNSLERVKDPNRKRFASSERKEDTSLHSEKLDADIIDTRKEKKSYNSRSKSGTVKSIADTITETGSQLQFKISEEKHIVLGLGRRLSGGRGNRHVELKQGERRTVSKESPNRSTRNSLNIADAFDGKAVNKLTTGRSIANKDERSLTPKAERGDLQSNFGDEAALPLTKQCRGANEATPYSANSSFDDKEEKLSLEPKPHVSSSTTETAAMHGQKKRRAVRLVDEEDDERPKTPIHGGPPKKLKEASGPYNNQKASATRSGSFINDRGIVVEPTETARKRELSKSNSLHIVSKQTLELPKYTKPAIKLSSTDLEGKASPMSIKGPLLSSDGLKSHQSHYTSVKVTQMLSGERPKSNPRNAPHGNELGLSMDNSQELNGVLGERFENGDEDIKTPDSATSMKHLIAVAQAKRKQSHLQSATSWMSSITTLSASDVTRKSLSPSSDQLLLPSVSSFGNKDALGLNHQKKSISSPAPAYASQYQHNGESTEDKRVNAGHKGSLSGDTEAAVTRDAFEGMIETLSRTKESIGRATRLAIDCAKYGIAHEVVELLIEKLESEPSLHRKVDLFFLVDSITQCSHQKGIAGASYIPIVQAALPRLLAATSGAGGSENRRQCLKVLRLWLERKIFPESVLRRCMDDIGTSSNSSISAPVGRRPSRAERAVDDPLREMEGMLVDEYGSNATFQLPGFLSSRAFEEEEEEDEDHDQLTTGHCKDLLNTSPAQSTPASEDRKHEITPSDRRHCVLEDGDDDFMMEDVSGSPKDEKPLSRNSNGLESEKLEVTRIEGSAYGIEPGLPTLQEFEQSLSEGFPPFPPDSPPQTPPLPSSPPPLPPSTPPPPSSPAPPLPPSPPVQPPLPPEPNLGAVPSLIAGGPMPQQSMSSQSLISPQSSIQQPLSHILYQQHFPHQNPDSLKGNQGGQMNVNIPGGLRMDAAGNPELVTQQSSFFAPVRIGSEEPSGINNTRQIDYGQTEAFLNTQVSQSNCLSSQGVHTLPRLMKRGILLVTVGYTIRKASIGHILGDHLQRMEVFERQVIHQFSCLHQIKVVFLVDQKFLPSIVGGQPRNATKFWIIQKRCGQTDLHQFEMVGGNRDGDRTTYTVTVLYPWQIHLGTAILIGAPVLLGQFIFFINTCNYAGSLSKQRKQEEKKW</sequence>
<evidence type="ECO:0000313" key="1">
    <source>
        <dbReference type="EMBL" id="KAI4373145.1"/>
    </source>
</evidence>
<name>A0ACB9R358_9MYRT</name>
<dbReference type="EMBL" id="CM042883">
    <property type="protein sequence ID" value="KAI4373145.1"/>
    <property type="molecule type" value="Genomic_DNA"/>
</dbReference>
<comment type="caution">
    <text evidence="1">The sequence shown here is derived from an EMBL/GenBank/DDBJ whole genome shotgun (WGS) entry which is preliminary data.</text>
</comment>
<accession>A0ACB9R358</accession>
<evidence type="ECO:0000313" key="2">
    <source>
        <dbReference type="Proteomes" id="UP001057402"/>
    </source>
</evidence>
<dbReference type="Proteomes" id="UP001057402">
    <property type="component" value="Chromosome 4"/>
</dbReference>
<keyword evidence="2" id="KW-1185">Reference proteome</keyword>
<gene>
    <name evidence="1" type="ORF">MLD38_011304</name>
</gene>
<protein>
    <submittedName>
        <fullName evidence="1">Uncharacterized protein</fullName>
    </submittedName>
</protein>
<organism evidence="1 2">
    <name type="scientific">Melastoma candidum</name>
    <dbReference type="NCBI Taxonomy" id="119954"/>
    <lineage>
        <taxon>Eukaryota</taxon>
        <taxon>Viridiplantae</taxon>
        <taxon>Streptophyta</taxon>
        <taxon>Embryophyta</taxon>
        <taxon>Tracheophyta</taxon>
        <taxon>Spermatophyta</taxon>
        <taxon>Magnoliopsida</taxon>
        <taxon>eudicotyledons</taxon>
        <taxon>Gunneridae</taxon>
        <taxon>Pentapetalae</taxon>
        <taxon>rosids</taxon>
        <taxon>malvids</taxon>
        <taxon>Myrtales</taxon>
        <taxon>Melastomataceae</taxon>
        <taxon>Melastomatoideae</taxon>
        <taxon>Melastomateae</taxon>
        <taxon>Melastoma</taxon>
    </lineage>
</organism>